<keyword evidence="5" id="KW-0443">Lipid metabolism</keyword>
<keyword evidence="10" id="KW-1185">Reference proteome</keyword>
<dbReference type="OrthoDB" id="3990054at2759"/>
<evidence type="ECO:0000256" key="1">
    <source>
        <dbReference type="ARBA" id="ARBA00004477"/>
    </source>
</evidence>
<comment type="subcellular location">
    <subcellularLocation>
        <location evidence="1">Endoplasmic reticulum membrane</location>
        <topology evidence="1">Multi-pass membrane protein</topology>
    </subcellularLocation>
</comment>
<feature type="compositionally biased region" description="Pro residues" evidence="7">
    <location>
        <begin position="785"/>
        <end position="803"/>
    </location>
</feature>
<keyword evidence="6 8" id="KW-0472">Membrane</keyword>
<accession>A0A058Z4X1</accession>
<feature type="region of interest" description="Disordered" evidence="7">
    <location>
        <begin position="1049"/>
        <end position="1108"/>
    </location>
</feature>
<feature type="compositionally biased region" description="Low complexity" evidence="7">
    <location>
        <begin position="1079"/>
        <end position="1099"/>
    </location>
</feature>
<dbReference type="RefSeq" id="XP_009495899.1">
    <property type="nucleotide sequence ID" value="XM_009497624.1"/>
</dbReference>
<feature type="compositionally biased region" description="Low complexity" evidence="7">
    <location>
        <begin position="967"/>
        <end position="979"/>
    </location>
</feature>
<feature type="transmembrane region" description="Helical" evidence="8">
    <location>
        <begin position="417"/>
        <end position="446"/>
    </location>
</feature>
<proteinExistence type="predicted"/>
<dbReference type="Pfam" id="PF06775">
    <property type="entry name" value="Seipin"/>
    <property type="match status" value="1"/>
</dbReference>
<evidence type="ECO:0000256" key="7">
    <source>
        <dbReference type="SAM" id="MobiDB-lite"/>
    </source>
</evidence>
<dbReference type="EMBL" id="KB932206">
    <property type="protein sequence ID" value="KCV69334.1"/>
    <property type="molecule type" value="Genomic_DNA"/>
</dbReference>
<evidence type="ECO:0000256" key="5">
    <source>
        <dbReference type="ARBA" id="ARBA00023098"/>
    </source>
</evidence>
<evidence type="ECO:0000313" key="9">
    <source>
        <dbReference type="EMBL" id="KCV69334.1"/>
    </source>
</evidence>
<dbReference type="GeneID" id="20528491"/>
<evidence type="ECO:0000256" key="2">
    <source>
        <dbReference type="ARBA" id="ARBA00022692"/>
    </source>
</evidence>
<name>A0A058Z4X1_FONAL</name>
<keyword evidence="3" id="KW-0256">Endoplasmic reticulum</keyword>
<dbReference type="STRING" id="691883.A0A058Z4X1"/>
<organism evidence="9">
    <name type="scientific">Fonticula alba</name>
    <name type="common">Slime mold</name>
    <dbReference type="NCBI Taxonomy" id="691883"/>
    <lineage>
        <taxon>Eukaryota</taxon>
        <taxon>Rotosphaerida</taxon>
        <taxon>Fonticulaceae</taxon>
        <taxon>Fonticula</taxon>
    </lineage>
</organism>
<dbReference type="GO" id="GO:0140042">
    <property type="term" value="P:lipid droplet formation"/>
    <property type="evidence" value="ECO:0007669"/>
    <property type="project" value="UniProtKB-ARBA"/>
</dbReference>
<keyword evidence="4 8" id="KW-1133">Transmembrane helix</keyword>
<feature type="compositionally biased region" description="Polar residues" evidence="7">
    <location>
        <begin position="820"/>
        <end position="830"/>
    </location>
</feature>
<dbReference type="GO" id="GO:0006629">
    <property type="term" value="P:lipid metabolic process"/>
    <property type="evidence" value="ECO:0007669"/>
    <property type="project" value="UniProtKB-KW"/>
</dbReference>
<feature type="compositionally biased region" description="Acidic residues" evidence="7">
    <location>
        <begin position="1050"/>
        <end position="1065"/>
    </location>
</feature>
<dbReference type="GO" id="GO:0005789">
    <property type="term" value="C:endoplasmic reticulum membrane"/>
    <property type="evidence" value="ECO:0007669"/>
    <property type="project" value="UniProtKB-SubCell"/>
</dbReference>
<feature type="region of interest" description="Disordered" evidence="7">
    <location>
        <begin position="290"/>
        <end position="360"/>
    </location>
</feature>
<feature type="compositionally biased region" description="Polar residues" evidence="7">
    <location>
        <begin position="839"/>
        <end position="850"/>
    </location>
</feature>
<reference evidence="9" key="1">
    <citation type="submission" date="2013-04" db="EMBL/GenBank/DDBJ databases">
        <title>The Genome Sequence of Fonticula alba ATCC 38817.</title>
        <authorList>
            <consortium name="The Broad Institute Genomics Platform"/>
            <person name="Russ C."/>
            <person name="Cuomo C."/>
            <person name="Burger G."/>
            <person name="Gray M.W."/>
            <person name="Holland P.W.H."/>
            <person name="King N."/>
            <person name="Lang F.B.F."/>
            <person name="Roger A.J."/>
            <person name="Ruiz-Trillo I."/>
            <person name="Brown M."/>
            <person name="Walker B."/>
            <person name="Young S."/>
            <person name="Zeng Q."/>
            <person name="Gargeya S."/>
            <person name="Fitzgerald M."/>
            <person name="Haas B."/>
            <person name="Abouelleil A."/>
            <person name="Allen A.W."/>
            <person name="Alvarado L."/>
            <person name="Arachchi H.M."/>
            <person name="Berlin A.M."/>
            <person name="Chapman S.B."/>
            <person name="Gainer-Dewar J."/>
            <person name="Goldberg J."/>
            <person name="Griggs A."/>
            <person name="Gujja S."/>
            <person name="Hansen M."/>
            <person name="Howarth C."/>
            <person name="Imamovic A."/>
            <person name="Ireland A."/>
            <person name="Larimer J."/>
            <person name="McCowan C."/>
            <person name="Murphy C."/>
            <person name="Pearson M."/>
            <person name="Poon T.W."/>
            <person name="Priest M."/>
            <person name="Roberts A."/>
            <person name="Saif S."/>
            <person name="Shea T."/>
            <person name="Sisk P."/>
            <person name="Sykes S."/>
            <person name="Wortman J."/>
            <person name="Nusbaum C."/>
            <person name="Birren B."/>
        </authorList>
    </citation>
    <scope>NUCLEOTIDE SEQUENCE [LARGE SCALE GENOMIC DNA]</scope>
    <source>
        <strain evidence="9">ATCC 38817</strain>
    </source>
</reference>
<feature type="region of interest" description="Disordered" evidence="7">
    <location>
        <begin position="780"/>
        <end position="1028"/>
    </location>
</feature>
<gene>
    <name evidence="9" type="ORF">H696_03766</name>
</gene>
<feature type="compositionally biased region" description="Low complexity" evidence="7">
    <location>
        <begin position="93"/>
        <end position="125"/>
    </location>
</feature>
<dbReference type="InterPro" id="IPR009617">
    <property type="entry name" value="Seipin"/>
</dbReference>
<evidence type="ECO:0000256" key="6">
    <source>
        <dbReference type="ARBA" id="ARBA00023136"/>
    </source>
</evidence>
<keyword evidence="2 8" id="KW-0812">Transmembrane</keyword>
<feature type="region of interest" description="Disordered" evidence="7">
    <location>
        <begin position="93"/>
        <end position="138"/>
    </location>
</feature>
<evidence type="ECO:0000256" key="3">
    <source>
        <dbReference type="ARBA" id="ARBA00022824"/>
    </source>
</evidence>
<sequence length="1121" mass="116598">MSQARDPVSETAEMPVEQMLDYVDALLAAHEDSPFLRAGELVEEDLAALHGSLSDGISPDSGASFSPQPAAAGAGISSPDSFVMVGLDSVSSSDDSSFFTPASGEASTDTGTGTGTGTESDPSGSDLDSALVASPSDLSSSGFLSAVEAPMPVPMPMPMPTAEQDPGGPLLPVSPPHAPAVPDVPGRRPDRRRRRHTPGVFSLTTLITRRPSVSDIELSDTPSGTSTSASDGEESPSRAASAQYPLVLLATSDPDEPDLAGYPDTGPLLRAGHRAGSHFLAGYHVLSEQSDDQDLLDEAPSGRAPSTLPAIEGSPPRAPASPNAPPVSEAASGTPGDMATRAPMSVQAPRPVSTPGPVPAATASATMAAASVATARAAAPSMAGALQRHTPRRPLYERLKDAGAPWAQRAPAITARFLLLLGLGLLAATLLSGLFFFLANISFLLLRARYLPDPPHVSLPVHWQFAPLSGGSPTPGPFLPGDDWAAVRDGVLAGVPCGPGLRDSAGRCMAPGGGVDGAVPIPAPSRGGFTWQADTASDGQLAGLLWSQPGRDTLAAFARVWLLRSEIDDRDPLRQGSLLSTHNRYDVSLDLEVPDTPRNRDIGMVMAGVRVVYKCGGGRPPAEAAGHFLVGATASRAFTVSSFFTPGPGLLRRLLRLPLWPVSVAWRLVLPKPTDLRVNLRVPLFEAFSPTPAQALAECRRSALVPVRMDLRLSRPDILVYRSELRIAARPRGLTALVMRFPLASWLVAVTLLTGLLWAGFILILGGAVLAWVLFTGPERRPSPLRRPPGPPPPGPARRPAPGPRSNLPSAPVVGPSRPPTSLSGGQTMASPPHPAAPQRSTTQQRSTAPPQRPNAPHVGPLSQSSPNPQPPRMDRLLEALPLRRSASVPATGHDPEPNLGSRPTSLTPPPGRTTQVPGPGQRAPLRRRTGPLQLLNRALRAGASRAGVGTSPPASSHGLPVARRPSASSVSLSSSSDSAHLVTAPSSPPPPVPLLLLPPPSPPPPPLPPRAESAGPAKAGPVAHAVNEAQDTMWTGQPCLSDAALDMEPPVEYEESDGGYDAEPDERGAVGQPPGRVASRTRSSSLSESSFLARSSTFNATRSVHRRRAIPAADASILSL</sequence>
<evidence type="ECO:0000256" key="4">
    <source>
        <dbReference type="ARBA" id="ARBA00022989"/>
    </source>
</evidence>
<feature type="compositionally biased region" description="Pro residues" evidence="7">
    <location>
        <begin position="316"/>
        <end position="325"/>
    </location>
</feature>
<dbReference type="Proteomes" id="UP000030693">
    <property type="component" value="Unassembled WGS sequence"/>
</dbReference>
<feature type="compositionally biased region" description="Polar residues" evidence="7">
    <location>
        <begin position="220"/>
        <end position="230"/>
    </location>
</feature>
<dbReference type="CDD" id="cd23995">
    <property type="entry name" value="Seipin_BSCL2_like"/>
    <property type="match status" value="1"/>
</dbReference>
<dbReference type="AlphaFoldDB" id="A0A058Z4X1"/>
<protein>
    <recommendedName>
        <fullName evidence="11">Seipin</fullName>
    </recommendedName>
</protein>
<feature type="compositionally biased region" description="Pro residues" evidence="7">
    <location>
        <begin position="987"/>
        <end position="1010"/>
    </location>
</feature>
<evidence type="ECO:0000313" key="10">
    <source>
        <dbReference type="Proteomes" id="UP000030693"/>
    </source>
</evidence>
<feature type="region of interest" description="Disordered" evidence="7">
    <location>
        <begin position="154"/>
        <end position="240"/>
    </location>
</feature>
<evidence type="ECO:0000256" key="8">
    <source>
        <dbReference type="SAM" id="Phobius"/>
    </source>
</evidence>
<evidence type="ECO:0008006" key="11">
    <source>
        <dbReference type="Google" id="ProtNLM"/>
    </source>
</evidence>